<proteinExistence type="predicted"/>
<gene>
    <name evidence="1" type="ORF">ASZ90_011778</name>
</gene>
<name>A0A0W8FCS2_9ZZZZ</name>
<accession>A0A0W8FCS2</accession>
<dbReference type="AlphaFoldDB" id="A0A0W8FCS2"/>
<protein>
    <submittedName>
        <fullName evidence="1">Uncharacterized protein</fullName>
    </submittedName>
</protein>
<organism evidence="1">
    <name type="scientific">hydrocarbon metagenome</name>
    <dbReference type="NCBI Taxonomy" id="938273"/>
    <lineage>
        <taxon>unclassified sequences</taxon>
        <taxon>metagenomes</taxon>
        <taxon>ecological metagenomes</taxon>
    </lineage>
</organism>
<comment type="caution">
    <text evidence="1">The sequence shown here is derived from an EMBL/GenBank/DDBJ whole genome shotgun (WGS) entry which is preliminary data.</text>
</comment>
<dbReference type="EMBL" id="LNQE01001375">
    <property type="protein sequence ID" value="KUG18542.1"/>
    <property type="molecule type" value="Genomic_DNA"/>
</dbReference>
<sequence>MGVSIPLPVETVPIYPCDAAPERRISKTKIAIGIPFKYNCIHHSSFFSTDDTAIK</sequence>
<evidence type="ECO:0000313" key="1">
    <source>
        <dbReference type="EMBL" id="KUG18542.1"/>
    </source>
</evidence>
<reference evidence="1" key="1">
    <citation type="journal article" date="2015" name="Proc. Natl. Acad. Sci. U.S.A.">
        <title>Networks of energetic and metabolic interactions define dynamics in microbial communities.</title>
        <authorList>
            <person name="Embree M."/>
            <person name="Liu J.K."/>
            <person name="Al-Bassam M.M."/>
            <person name="Zengler K."/>
        </authorList>
    </citation>
    <scope>NUCLEOTIDE SEQUENCE</scope>
</reference>